<reference evidence="2" key="2">
    <citation type="submission" date="2020-05" db="UniProtKB">
        <authorList>
            <consortium name="EnsemblMetazoa"/>
        </authorList>
    </citation>
    <scope>IDENTIFICATION</scope>
    <source>
        <strain evidence="2">IAEA</strain>
    </source>
</reference>
<accession>A0A1A9W0B0</accession>
<dbReference type="AlphaFoldDB" id="A0A1A9W0B0"/>
<dbReference type="SUPFAM" id="SSF50494">
    <property type="entry name" value="Trypsin-like serine proteases"/>
    <property type="match status" value="1"/>
</dbReference>
<dbReference type="Proteomes" id="UP000091820">
    <property type="component" value="Unassembled WGS sequence"/>
</dbReference>
<evidence type="ECO:0000313" key="2">
    <source>
        <dbReference type="EnsemblMetazoa" id="GBRI001524-PA"/>
    </source>
</evidence>
<sequence length="319" mass="36749">MLTNVMCSSFYPQTNSDYGALLDTPCLKFTPMVFTTFAGGLTLFVDDDVSSAIYLTILQWFAILQLASNYKYSKFLARLQLDYDGKILERSAIIIQRNMVIGNSAEFEDFTGFSFVRYDIKSEAERQKRVEIDKFIKFEKNPVERQHPFVLVTTKQNMKLDPRAVTTLPITSKEANDAKSCIVIVSDRPHRVQIIDLQTCMEVLPELQEGFICIQYAEASYKGFALICDNELSGIILPRSTWSVNEPILYTDIYKRRDWILEQMNGHREPAETINEVVPLIRPDVNSIAEDEDQQEFERNPVEKTAEHAKPRHDFKCNM</sequence>
<feature type="region of interest" description="Disordered" evidence="1">
    <location>
        <begin position="290"/>
        <end position="319"/>
    </location>
</feature>
<evidence type="ECO:0000313" key="3">
    <source>
        <dbReference type="Proteomes" id="UP000091820"/>
    </source>
</evidence>
<dbReference type="VEuPathDB" id="VectorBase:GBRI001524"/>
<dbReference type="InterPro" id="IPR009003">
    <property type="entry name" value="Peptidase_S1_PA"/>
</dbReference>
<feature type="compositionally biased region" description="Basic and acidic residues" evidence="1">
    <location>
        <begin position="296"/>
        <end position="319"/>
    </location>
</feature>
<protein>
    <submittedName>
        <fullName evidence="2">Uncharacterized protein</fullName>
    </submittedName>
</protein>
<keyword evidence="3" id="KW-1185">Reference proteome</keyword>
<evidence type="ECO:0000256" key="1">
    <source>
        <dbReference type="SAM" id="MobiDB-lite"/>
    </source>
</evidence>
<dbReference type="Gene3D" id="2.40.10.10">
    <property type="entry name" value="Trypsin-like serine proteases"/>
    <property type="match status" value="1"/>
</dbReference>
<reference evidence="3" key="1">
    <citation type="submission" date="2014-03" db="EMBL/GenBank/DDBJ databases">
        <authorList>
            <person name="Aksoy S."/>
            <person name="Warren W."/>
            <person name="Wilson R.K."/>
        </authorList>
    </citation>
    <scope>NUCLEOTIDE SEQUENCE [LARGE SCALE GENOMIC DNA]</scope>
    <source>
        <strain evidence="3">IAEA</strain>
    </source>
</reference>
<dbReference type="EnsemblMetazoa" id="GBRI001524-RA">
    <property type="protein sequence ID" value="GBRI001524-PA"/>
    <property type="gene ID" value="GBRI001524"/>
</dbReference>
<organism evidence="2 3">
    <name type="scientific">Glossina brevipalpis</name>
    <dbReference type="NCBI Taxonomy" id="37001"/>
    <lineage>
        <taxon>Eukaryota</taxon>
        <taxon>Metazoa</taxon>
        <taxon>Ecdysozoa</taxon>
        <taxon>Arthropoda</taxon>
        <taxon>Hexapoda</taxon>
        <taxon>Insecta</taxon>
        <taxon>Pterygota</taxon>
        <taxon>Neoptera</taxon>
        <taxon>Endopterygota</taxon>
        <taxon>Diptera</taxon>
        <taxon>Brachycera</taxon>
        <taxon>Muscomorpha</taxon>
        <taxon>Hippoboscoidea</taxon>
        <taxon>Glossinidae</taxon>
        <taxon>Glossina</taxon>
    </lineage>
</organism>
<name>A0A1A9W0B0_9MUSC</name>
<proteinExistence type="predicted"/>
<dbReference type="InterPro" id="IPR043504">
    <property type="entry name" value="Peptidase_S1_PA_chymotrypsin"/>
</dbReference>